<dbReference type="PANTHER" id="PTHR16650">
    <property type="entry name" value="C21ORF13-RELATED"/>
    <property type="match status" value="1"/>
</dbReference>
<name>A0ABM1W1P4_APLCA</name>
<dbReference type="RefSeq" id="XP_035828587.1">
    <property type="nucleotide sequence ID" value="XM_035972694.1"/>
</dbReference>
<accession>A0ABM1W1P4</accession>
<dbReference type="PANTHER" id="PTHR16650:SF6">
    <property type="entry name" value="GH21622P"/>
    <property type="match status" value="1"/>
</dbReference>
<dbReference type="Proteomes" id="UP000694888">
    <property type="component" value="Unplaced"/>
</dbReference>
<proteinExistence type="inferred from homology"/>
<gene>
    <name evidence="6" type="primary">LOC101857908</name>
</gene>
<evidence type="ECO:0000259" key="4">
    <source>
        <dbReference type="Pfam" id="PF15619"/>
    </source>
</evidence>
<feature type="compositionally biased region" description="Polar residues" evidence="3">
    <location>
        <begin position="669"/>
        <end position="678"/>
    </location>
</feature>
<feature type="compositionally biased region" description="Basic and acidic residues" evidence="3">
    <location>
        <begin position="98"/>
        <end position="109"/>
    </location>
</feature>
<feature type="compositionally biased region" description="Polar residues" evidence="3">
    <location>
        <begin position="302"/>
        <end position="319"/>
    </location>
</feature>
<sequence length="821" mass="96688">MSKEPTPINVATMANRRAYSDEDSQDRYSDDFVSDEDRYSPTPPKSAGHKHSPGTPRRSSHHNYYQDKFRGRGRGGGAGARGRGRGGRRGRGNSRNSEPADMRRSHDTVTQRVLSASRNKVNELRNQVEEMKIRLKDLDQENRLYKKMQFRQEKALKTFEEKENDLPSILDKHNNEVRSLKEQNRRLREKYEKSDRYLRDAEDELEKVKKRMKKYKEIVEEKDLKERDELSRKLTRAEIDMEEKDVKIKELQRHLEVLKKNHRHELGIEAARLKEMKRQVDDMEEQNGKLSTQLKEKEKALEQTNIYSNRPTMDDSQAGSPIRRTKKKASSMTDLTPRDKAKFYAEKRREELRKQKELKAEQDRKKREKWEKEEREREKNAAPPTPPTPTTPPEFSFNSLDKGLEEKEREDRRRREEEDRKWRERQEEESRLKEDLNRKRRDLERRQEENRKREMEDRVRRDKEENERAERERKNKEEKEKKEREERERREEQERKEQLERERREKEKLEQERRIEQERKKLENDPSIQEERRKKDELLRKLQAMDELGSAGTKPEPQNTSPVNRRSKENSRGGSIGDGYDSPSRRSDRKEYSFTKPINNLHQGKPAHEDVSVGYIDRQRNRRQASKDDDEVGGYQPSFGPARSVASKPTGTSKPMSIFDDDEPMFKLENNNLVNKTTGPAARPEKKSTNLLENLFGPQATNSNKENSSKKLEENETFFVTNRSPPPQNNKRGNATISSFPWDSSPSNTKVNGTHKTFAPERNGSQTLFGGGAALIEDDFSPAGNRMMPRRRQQQNINTFSTKPSVTAVDNFDDEIEEVVL</sequence>
<evidence type="ECO:0000313" key="6">
    <source>
        <dbReference type="RefSeq" id="XP_035828587.1"/>
    </source>
</evidence>
<feature type="compositionally biased region" description="Basic and acidic residues" evidence="3">
    <location>
        <begin position="402"/>
        <end position="544"/>
    </location>
</feature>
<feature type="domain" description="Lebercilin" evidence="4">
    <location>
        <begin position="109"/>
        <end position="301"/>
    </location>
</feature>
<keyword evidence="5" id="KW-1185">Reference proteome</keyword>
<dbReference type="Pfam" id="PF15619">
    <property type="entry name" value="Lebercilin"/>
    <property type="match status" value="1"/>
</dbReference>
<feature type="compositionally biased region" description="Basic and acidic residues" evidence="3">
    <location>
        <begin position="583"/>
        <end position="593"/>
    </location>
</feature>
<feature type="region of interest" description="Disordered" evidence="3">
    <location>
        <begin position="278"/>
        <end position="795"/>
    </location>
</feature>
<evidence type="ECO:0000256" key="3">
    <source>
        <dbReference type="SAM" id="MobiDB-lite"/>
    </source>
</evidence>
<keyword evidence="2" id="KW-0175">Coiled coil</keyword>
<feature type="compositionally biased region" description="Basic and acidic residues" evidence="3">
    <location>
        <begin position="25"/>
        <end position="39"/>
    </location>
</feature>
<evidence type="ECO:0000256" key="2">
    <source>
        <dbReference type="ARBA" id="ARBA00023054"/>
    </source>
</evidence>
<organism evidence="5 6">
    <name type="scientific">Aplysia californica</name>
    <name type="common">California sea hare</name>
    <dbReference type="NCBI Taxonomy" id="6500"/>
    <lineage>
        <taxon>Eukaryota</taxon>
        <taxon>Metazoa</taxon>
        <taxon>Spiralia</taxon>
        <taxon>Lophotrochozoa</taxon>
        <taxon>Mollusca</taxon>
        <taxon>Gastropoda</taxon>
        <taxon>Heterobranchia</taxon>
        <taxon>Euthyneura</taxon>
        <taxon>Tectipleura</taxon>
        <taxon>Aplysiida</taxon>
        <taxon>Aplysioidea</taxon>
        <taxon>Aplysiidae</taxon>
        <taxon>Aplysia</taxon>
    </lineage>
</organism>
<reference evidence="6" key="1">
    <citation type="submission" date="2025-08" db="UniProtKB">
        <authorList>
            <consortium name="RefSeq"/>
        </authorList>
    </citation>
    <scope>IDENTIFICATION</scope>
</reference>
<evidence type="ECO:0000256" key="1">
    <source>
        <dbReference type="ARBA" id="ARBA00010229"/>
    </source>
</evidence>
<evidence type="ECO:0000313" key="5">
    <source>
        <dbReference type="Proteomes" id="UP000694888"/>
    </source>
</evidence>
<dbReference type="GeneID" id="101857908"/>
<protein>
    <submittedName>
        <fullName evidence="6">Lebercilin</fullName>
    </submittedName>
</protein>
<feature type="compositionally biased region" description="Pro residues" evidence="3">
    <location>
        <begin position="383"/>
        <end position="392"/>
    </location>
</feature>
<dbReference type="InterPro" id="IPR026188">
    <property type="entry name" value="Lebercilin-like"/>
</dbReference>
<feature type="region of interest" description="Disordered" evidence="3">
    <location>
        <begin position="1"/>
        <end position="114"/>
    </location>
</feature>
<feature type="compositionally biased region" description="Basic residues" evidence="3">
    <location>
        <begin position="82"/>
        <end position="92"/>
    </location>
</feature>
<dbReference type="InterPro" id="IPR028933">
    <property type="entry name" value="Lebercilin_dom"/>
</dbReference>
<feature type="compositionally biased region" description="Polar residues" evidence="3">
    <location>
        <begin position="718"/>
        <end position="755"/>
    </location>
</feature>
<feature type="compositionally biased region" description="Basic and acidic residues" evidence="3">
    <location>
        <begin position="336"/>
        <end position="380"/>
    </location>
</feature>
<comment type="similarity">
    <text evidence="1">Belongs to the LCA5 family.</text>
</comment>